<dbReference type="Proteomes" id="UP000030656">
    <property type="component" value="Unassembled WGS sequence"/>
</dbReference>
<dbReference type="SUPFAM" id="SSF140924">
    <property type="entry name" value="Duffy binding domain-like"/>
    <property type="match status" value="5"/>
</dbReference>
<evidence type="ECO:0000259" key="7">
    <source>
        <dbReference type="Pfam" id="PF22672"/>
    </source>
</evidence>
<feature type="domain" description="Duffy-binding-like" evidence="4">
    <location>
        <begin position="642"/>
        <end position="792"/>
    </location>
</feature>
<keyword evidence="3" id="KW-1133">Transmembrane helix</keyword>
<dbReference type="InterPro" id="IPR029210">
    <property type="entry name" value="PfEMP1_NTS"/>
</dbReference>
<keyword evidence="1" id="KW-0175">Coiled coil</keyword>
<reference evidence="8 9" key="1">
    <citation type="submission" date="2013-02" db="EMBL/GenBank/DDBJ databases">
        <title>The Genome Annotation of Plasmodium falciparum FCH/4.</title>
        <authorList>
            <consortium name="The Broad Institute Genome Sequencing Platform"/>
            <consortium name="The Broad Institute Genome Sequencing Center for Infectious Disease"/>
            <person name="Neafsey D."/>
            <person name="Hoffman S."/>
            <person name="Volkman S."/>
            <person name="Rosenthal P."/>
            <person name="Walker B."/>
            <person name="Young S.K."/>
            <person name="Zeng Q."/>
            <person name="Gargeya S."/>
            <person name="Fitzgerald M."/>
            <person name="Haas B."/>
            <person name="Abouelleil A."/>
            <person name="Allen A.W."/>
            <person name="Alvarado L."/>
            <person name="Arachchi H.M."/>
            <person name="Berlin A.M."/>
            <person name="Chapman S.B."/>
            <person name="Gainer-Dewar J."/>
            <person name="Goldberg J."/>
            <person name="Griggs A."/>
            <person name="Gujja S."/>
            <person name="Hansen M."/>
            <person name="Howarth C."/>
            <person name="Imamovic A."/>
            <person name="Ireland A."/>
            <person name="Larimer J."/>
            <person name="McCowan C."/>
            <person name="Murphy C."/>
            <person name="Pearson M."/>
            <person name="Poon T.W."/>
            <person name="Priest M."/>
            <person name="Roberts A."/>
            <person name="Saif S."/>
            <person name="Shea T."/>
            <person name="Sisk P."/>
            <person name="Sykes S."/>
            <person name="Wortman J."/>
            <person name="Nusbaum C."/>
            <person name="Birren B."/>
        </authorList>
    </citation>
    <scope>NUCLEOTIDE SEQUENCE [LARGE SCALE GENOMIC DNA]</scope>
    <source>
        <strain evidence="8 9">FCH/4</strain>
    </source>
</reference>
<dbReference type="Pfam" id="PF03011">
    <property type="entry name" value="PFEMP"/>
    <property type="match status" value="1"/>
</dbReference>
<proteinExistence type="predicted"/>
<evidence type="ECO:0000259" key="5">
    <source>
        <dbReference type="Pfam" id="PF05424"/>
    </source>
</evidence>
<feature type="region of interest" description="Disordered" evidence="2">
    <location>
        <begin position="788"/>
        <end position="866"/>
    </location>
</feature>
<evidence type="ECO:0000256" key="1">
    <source>
        <dbReference type="SAM" id="Coils"/>
    </source>
</evidence>
<accession>A0A024VER9</accession>
<protein>
    <recommendedName>
        <fullName evidence="10">Erythrocyte membrane protein 1</fullName>
    </recommendedName>
</protein>
<dbReference type="InterPro" id="IPR042202">
    <property type="entry name" value="Duffy-ag-bd_sf"/>
</dbReference>
<evidence type="ECO:0000313" key="8">
    <source>
        <dbReference type="EMBL" id="ETW27002.1"/>
    </source>
</evidence>
<sequence>MAPQSDGGAARGRGGGGGGGVDKDAKHMFDRIGKEVYEEVHDAAKKFTSQLHGDLSQATFEKEQKGPQTPGNPCELDYNTRLGDDRKRYPCTNLIGKVEPHFSNTLGGQCTNKKIEGNEYIKGKDFGACAPFRRLHLCHHNLETINNTTSTAKHDLLAEVCMAAKYEGGLIKTHYTGHQVTNPDTKSQLCTVLARSFADIGDIVRGRDIFRGNDEEKKQREKLDKKLKEIFTQIYNDVTNDQTKKAEAEKRYKGDTDNYYELREDWWTLNRDQVWKAITCEANGTYFHATCGGGKTLAKNNCRCKDENGKKTGKAGGDVNIVPTYFDYVPQFLRWFDEWAEDFCRKRKHKLENAKEQCRGRNNDKYCDLNKYDCEQTIRGDERFVEGDCHKCSVACSPFVKWLDNQKLEFLKQKNKYADEIKIYTEGASGGSGGRTKRAAGGTTTTNYDGYESKFYKKMKEKKKYVKVGEFLDLLSKETTCTKNTEIKEGGQIDFKNVKRSSAKNSDGNNETFYRTTYCEACPWCGAQKKSGGNGKWEAIDDKTCGIGKEYGNYENTPIPILTGDKKKSDMVQKYKKFCNGNGEKGAPGTATGKNGDQIETWKCYYDENKDKNYGSGAINFCVLQDGNVNTKDQKDKSYNVFFWDWVHDMLIDSIKWRTQLGNCINKDKGKTCITGCNKKCICFQKWVERKKEEWDKIKIHFRKQKDIRPEGDLAVLMKHEIVLNELLKKDLLLQIIQDTYRNAKETEHIEELLKDEVKGIAGVLQGKTIIDLLLDHELTDAQTCLDTHKDPCSQQEVTRLRSADTDTEDIPQPRSEVKPDSEDAEVDNSDDDGAGDDSSEEEDEDEVEEEEEPLPEEPKKDEICENGETVNCKDYEVYSTSKCKTKTNLIGLEAHFYKGGVDYPNVYISPRVQQLCLEPLQLLAKTNEDTPDESKLIEALKKCAYNEGRELYQYYKNNKDTIGKNGSKLSDQEIKTYTLEAMKRSYADYGNIVKGDILWDYEKKDQIDLKIIDFAKNHKSTTTSSVSTSDDDDVKRRKLWESIRAHVWKAMICGYENVGASIDNKDLKCKLPDTENTYQFFRWFIEWGENFCIRHEKELKQLREICQKGICNGTDETKKKECKRLCEKYEQFLSNSKIQYETQKPEYDNLMSSIPKHRKKDAIEFLKEKCNAGFSCFKDVNENEHNKIFQYPSDEVKNLCTCTSTDTSKTTPTNCIEKAAYELQQKITKNIGNNSKNLKGKEIALFECRKGDHIVVHNNSDYTKKIDKDKLEHFFPSNRYSCKRKGTINVNVEEWDCNNTNINIREKYLCLPPRRRFMCIKKIDDMMSSTVDDKDKFLEVVMEAAKTEGVRILKNFKSENGTNFSEICDDMKYSFADLGDIIRGTDLWKVYPNYHTTEQNLQRIFKNIHNEITKGGSKDKYKYDGRYFHELRNDWWNTNREAIWKAITCSTPRSAYIYKKTNTGENIRSTDMYYYCGYTKEPPYDDYIPQRLRWMKEWGEYVCKILNEKINDMKNECDKCKLNDQKCSDNDDGNKCRSCKEKCKEYTELIHNLKSQFSILEKKYNELYTKAKNNSGGFIKDNDKYVIEFLKKVEEKKGCDMKTLDEYLDKTIHCINYKFNEKEKEKETYAFNLNSNVFKEKCKCGITKDPLDKCPDQNTCTKYHAIQCFGKEHDDNAYWLSTYIKDTKTTNKGVLVPPRRRHLCLRIHESKFLRLRNDIKYFKNFIFSSAFSEAKRLKKVYKDDNNKLLHAMKYSFADIGNVVKGDDMMESPTSDNISKIFRGMKYKGIDRTKWWNENKYHVWESMLCGYRKAVGNTQTNLNCRFPDTDNIPQFLRWFQEWAENFCIHRNKLYDILVAKCKEAKCDENTCDSDPSECTKACRAYENYVLLKKKEYEFQKVKYNAQFKDKNGSPKDASQYFKDKCKDGKCDCLYEKFNSDNNWEKPYDTFDDKNIKDKCDCPKPLPPLPVEPPQAVEPFDSTILQTTIPFGVALALGSIAFLFLKQYL</sequence>
<feature type="compositionally biased region" description="Gly residues" evidence="2">
    <location>
        <begin position="9"/>
        <end position="20"/>
    </location>
</feature>
<feature type="domain" description="Duffy-binding-like" evidence="7">
    <location>
        <begin position="1498"/>
        <end position="1641"/>
    </location>
</feature>
<keyword evidence="3" id="KW-0812">Transmembrane</keyword>
<organism evidence="8 9">
    <name type="scientific">Plasmodium falciparum FCH/4</name>
    <dbReference type="NCBI Taxonomy" id="1036724"/>
    <lineage>
        <taxon>Eukaryota</taxon>
        <taxon>Sar</taxon>
        <taxon>Alveolata</taxon>
        <taxon>Apicomplexa</taxon>
        <taxon>Aconoidasida</taxon>
        <taxon>Haemosporida</taxon>
        <taxon>Plasmodiidae</taxon>
        <taxon>Plasmodium</taxon>
        <taxon>Plasmodium (Laverania)</taxon>
    </lineage>
</organism>
<dbReference type="FunFam" id="1.20.1310.20:FF:000001">
    <property type="entry name" value="Erythrocyte membrane protein 1, PfEMP1"/>
    <property type="match status" value="1"/>
</dbReference>
<dbReference type="GO" id="GO:0046789">
    <property type="term" value="F:host cell surface receptor binding"/>
    <property type="evidence" value="ECO:0007669"/>
    <property type="project" value="InterPro"/>
</dbReference>
<dbReference type="Pfam" id="PF15447">
    <property type="entry name" value="NTS"/>
    <property type="match status" value="1"/>
</dbReference>
<evidence type="ECO:0000313" key="9">
    <source>
        <dbReference type="Proteomes" id="UP000030656"/>
    </source>
</evidence>
<feature type="transmembrane region" description="Helical" evidence="3">
    <location>
        <begin position="1983"/>
        <end position="2004"/>
    </location>
</feature>
<dbReference type="InterPro" id="IPR004258">
    <property type="entry name" value="DBL"/>
</dbReference>
<evidence type="ECO:0000256" key="2">
    <source>
        <dbReference type="SAM" id="MobiDB-lite"/>
    </source>
</evidence>
<feature type="domain" description="Duffy-antigen binding" evidence="5">
    <location>
        <begin position="907"/>
        <end position="1075"/>
    </location>
</feature>
<evidence type="ECO:0000256" key="3">
    <source>
        <dbReference type="SAM" id="Phobius"/>
    </source>
</evidence>
<dbReference type="FunFam" id="1.20.58.830:FF:000006">
    <property type="entry name" value="Erythrocyte membrane protein 1, PfEMP1"/>
    <property type="match status" value="1"/>
</dbReference>
<feature type="domain" description="Duffy-binding-like" evidence="7">
    <location>
        <begin position="338"/>
        <end position="499"/>
    </location>
</feature>
<dbReference type="InterPro" id="IPR008602">
    <property type="entry name" value="Duffy-antigen-binding"/>
</dbReference>
<dbReference type="Pfam" id="PF22672">
    <property type="entry name" value="DBL_C"/>
    <property type="match status" value="2"/>
</dbReference>
<evidence type="ECO:0000259" key="6">
    <source>
        <dbReference type="Pfam" id="PF15447"/>
    </source>
</evidence>
<dbReference type="Pfam" id="PF05424">
    <property type="entry name" value="Duffy_binding"/>
    <property type="match status" value="4"/>
</dbReference>
<keyword evidence="3" id="KW-0472">Membrane</keyword>
<dbReference type="Gene3D" id="1.20.1310.20">
    <property type="entry name" value="Duffy-antigen binding domain"/>
    <property type="match status" value="4"/>
</dbReference>
<dbReference type="EMBL" id="KI928149">
    <property type="protein sequence ID" value="ETW27002.1"/>
    <property type="molecule type" value="Genomic_DNA"/>
</dbReference>
<dbReference type="GO" id="GO:0016020">
    <property type="term" value="C:membrane"/>
    <property type="evidence" value="ECO:0007669"/>
    <property type="project" value="InterPro"/>
</dbReference>
<evidence type="ECO:0008006" key="10">
    <source>
        <dbReference type="Google" id="ProtNLM"/>
    </source>
</evidence>
<feature type="domain" description="Duffy-antigen binding" evidence="5">
    <location>
        <begin position="127"/>
        <end position="334"/>
    </location>
</feature>
<evidence type="ECO:0000259" key="4">
    <source>
        <dbReference type="Pfam" id="PF03011"/>
    </source>
</evidence>
<name>A0A024VER9_PLAFA</name>
<dbReference type="Gene3D" id="1.20.58.830">
    <property type="match status" value="5"/>
</dbReference>
<feature type="coiled-coil region" evidence="1">
    <location>
        <begin position="1504"/>
        <end position="1571"/>
    </location>
</feature>
<feature type="domain" description="Plasmodium falciparum erythrocyte membrane protein-1 N-terminal segment" evidence="6">
    <location>
        <begin position="24"/>
        <end position="59"/>
    </location>
</feature>
<feature type="region of interest" description="Disordered" evidence="2">
    <location>
        <begin position="1"/>
        <end position="26"/>
    </location>
</feature>
<feature type="domain" description="Duffy-antigen binding" evidence="5">
    <location>
        <begin position="1694"/>
        <end position="1837"/>
    </location>
</feature>
<gene>
    <name evidence="8" type="ORF">PFFCH_05578</name>
</gene>
<reference evidence="8 9" key="2">
    <citation type="submission" date="2013-02" db="EMBL/GenBank/DDBJ databases">
        <title>The Genome Sequence of Plasmodium falciparum FCH/4.</title>
        <authorList>
            <consortium name="The Broad Institute Genome Sequencing Platform"/>
            <consortium name="The Broad Institute Genome Sequencing Center for Infectious Disease"/>
            <person name="Neafsey D."/>
            <person name="Cheeseman I."/>
            <person name="Volkman S."/>
            <person name="Adams J."/>
            <person name="Walker B."/>
            <person name="Young S.K."/>
            <person name="Zeng Q."/>
            <person name="Gargeya S."/>
            <person name="Fitzgerald M."/>
            <person name="Haas B."/>
            <person name="Abouelleil A."/>
            <person name="Alvarado L."/>
            <person name="Arachchi H.M."/>
            <person name="Berlin A.M."/>
            <person name="Chapman S.B."/>
            <person name="Dewar J."/>
            <person name="Goldberg J."/>
            <person name="Griggs A."/>
            <person name="Gujja S."/>
            <person name="Hansen M."/>
            <person name="Howarth C."/>
            <person name="Imamovic A."/>
            <person name="Larimer J."/>
            <person name="McCowan C."/>
            <person name="Murphy C."/>
            <person name="Neiman D."/>
            <person name="Pearson M."/>
            <person name="Priest M."/>
            <person name="Roberts A."/>
            <person name="Saif S."/>
            <person name="Shea T."/>
            <person name="Sisk P."/>
            <person name="Sykes S."/>
            <person name="Wortman J."/>
            <person name="Nusbaum C."/>
            <person name="Birren B."/>
        </authorList>
    </citation>
    <scope>NUCLEOTIDE SEQUENCE [LARGE SCALE GENOMIC DNA]</scope>
    <source>
        <strain evidence="8 9">FCH/4</strain>
    </source>
</reference>
<feature type="compositionally biased region" description="Acidic residues" evidence="2">
    <location>
        <begin position="823"/>
        <end position="856"/>
    </location>
</feature>
<feature type="domain" description="Duffy-antigen binding" evidence="5">
    <location>
        <begin position="1310"/>
        <end position="1494"/>
    </location>
</feature>
<dbReference type="InterPro" id="IPR054595">
    <property type="entry name" value="DBL_C"/>
</dbReference>
<dbReference type="OrthoDB" id="379071at2759"/>